<evidence type="ECO:0000313" key="4">
    <source>
        <dbReference type="EMBL" id="EDO05326.1"/>
    </source>
</evidence>
<dbReference type="InterPro" id="IPR040955">
    <property type="entry name" value="IMP2_N"/>
</dbReference>
<evidence type="ECO:0000313" key="3">
    <source>
        <dbReference type="EMBL" id="BAN64312.1"/>
    </source>
</evidence>
<organism evidence="4 5">
    <name type="scientific">Babesia bovis</name>
    <dbReference type="NCBI Taxonomy" id="5865"/>
    <lineage>
        <taxon>Eukaryota</taxon>
        <taxon>Sar</taxon>
        <taxon>Alveolata</taxon>
        <taxon>Apicomplexa</taxon>
        <taxon>Aconoidasida</taxon>
        <taxon>Piroplasmida</taxon>
        <taxon>Babesiidae</taxon>
        <taxon>Babesia</taxon>
    </lineage>
</organism>
<dbReference type="EMBL" id="AK440518">
    <property type="protein sequence ID" value="BAN64312.1"/>
    <property type="molecule type" value="mRNA"/>
</dbReference>
<dbReference type="GeneID" id="5477110"/>
<feature type="compositionally biased region" description="Acidic residues" evidence="1">
    <location>
        <begin position="40"/>
        <end position="52"/>
    </location>
</feature>
<dbReference type="RefSeq" id="XP_001608894.1">
    <property type="nucleotide sequence ID" value="XM_001608844.1"/>
</dbReference>
<protein>
    <recommendedName>
        <fullName evidence="2">Immune mapped protein 2 N-terminal domain-containing protein</fullName>
    </recommendedName>
</protein>
<reference evidence="5" key="5">
    <citation type="journal article" date="2021" name="Int. J. Parasitol.">
        <title>Comparative analysis of gene expression between Babesia bovis blood stages and kinetes allowed by improved genome annotation.</title>
        <authorList>
            <person name="Ueti M.W."/>
            <person name="Johnson W.C."/>
            <person name="Kappmeyer L.S."/>
            <person name="Herndon D.R."/>
            <person name="Mousel M.R."/>
            <person name="Reif K.E."/>
            <person name="Taus N.S."/>
            <person name="Ifeonu O.O."/>
            <person name="Silva J.C."/>
            <person name="Suarez C.E."/>
            <person name="Brayton K.A."/>
        </authorList>
    </citation>
    <scope>NUCLEOTIDE SEQUENCE [LARGE SCALE GENOMIC DNA]</scope>
</reference>
<accession>A7AW98</accession>
<reference evidence="4 5" key="1">
    <citation type="journal article" date="2007" name="PLoS Pathog.">
        <title>Genome sequence of Babesia bovis and comparative analysis of apicomplexan hemoprotozoa.</title>
        <authorList>
            <person name="Brayton K.A."/>
            <person name="Lau A.O.T."/>
            <person name="Herndon D.R."/>
            <person name="Hannick L."/>
            <person name="Kappmeyer L.S."/>
            <person name="Berens S.J."/>
            <person name="Bidwell S.L."/>
            <person name="Brown W.C."/>
            <person name="Crabtree J."/>
            <person name="Fadrosh D."/>
            <person name="Feldblum T."/>
            <person name="Forberger H.A."/>
            <person name="Haas B.J."/>
            <person name="Howell J.M."/>
            <person name="Khouri H."/>
            <person name="Koo H."/>
            <person name="Mann D.J."/>
            <person name="Norimine J."/>
            <person name="Paulsen I.T."/>
            <person name="Radune D."/>
            <person name="Ren Q."/>
            <person name="Smith R.K. Jr."/>
            <person name="Suarez C.E."/>
            <person name="White O."/>
            <person name="Wortman J.R."/>
            <person name="Knowles D.P. Jr."/>
            <person name="McElwain T.F."/>
            <person name="Nene V.M."/>
        </authorList>
    </citation>
    <scope>NUCLEOTIDE SEQUENCE [LARGE SCALE GENOMIC DNA]</scope>
    <source>
        <strain evidence="4">T2Bo</strain>
    </source>
</reference>
<dbReference type="OMA" id="GWATFLK"/>
<evidence type="ECO:0000259" key="2">
    <source>
        <dbReference type="Pfam" id="PF18590"/>
    </source>
</evidence>
<sequence length="282" mass="30617">MGILDICCSCCSGDTVLPDEVPRHHISRVQPPPKPKDSEVIEESEEVVDQEGEVTADVGVEGIPSLAPKRPLKECRLKPGRRRITLTGAAAALPPCSDAECVGAIPKVQSTKVPLGPGAYLMYSLEGNGCLSINFAKQAPKSLDGVLAYMKPTIELSSYLYTNDGGNPKVAMDLQYCMRSQYASDRKPYYQAWCKFLKLATSYNGAIYLMEGSDLSPPPKVEILLLKDGVVKPAEKLVSIDLSKYSAVGVIPPALDYKSVDNFNERTKFCATCDEYGSTLLI</sequence>
<dbReference type="eggNOG" id="ENOG502SVTW">
    <property type="taxonomic scope" value="Eukaryota"/>
</dbReference>
<feature type="domain" description="Immune mapped protein 2 N-terminal" evidence="2">
    <location>
        <begin position="117"/>
        <end position="210"/>
    </location>
</feature>
<dbReference type="VEuPathDB" id="PiroplasmaDB:BBOV_I002440"/>
<name>A7AW98_BABBO</name>
<feature type="region of interest" description="Disordered" evidence="1">
    <location>
        <begin position="22"/>
        <end position="52"/>
    </location>
</feature>
<dbReference type="AlphaFoldDB" id="A7AW98"/>
<dbReference type="Pfam" id="PF18590">
    <property type="entry name" value="IMP2_N"/>
    <property type="match status" value="1"/>
</dbReference>
<evidence type="ECO:0000256" key="1">
    <source>
        <dbReference type="SAM" id="MobiDB-lite"/>
    </source>
</evidence>
<evidence type="ECO:0000313" key="5">
    <source>
        <dbReference type="Proteomes" id="UP000002173"/>
    </source>
</evidence>
<reference evidence="5" key="4">
    <citation type="journal article" date="2020" name="Data Brief">
        <title>Transcriptome dataset of Babesia bovis life stages within vertebrate and invertebrate hosts.</title>
        <authorList>
            <person name="Ueti M.W."/>
            <person name="Johnson W.C."/>
            <person name="Kappmeyer L.S."/>
            <person name="Herndon D.R."/>
            <person name="Mousel M.R."/>
            <person name="Reif K.E."/>
            <person name="Taus N.S."/>
            <person name="Ifeonu O.O."/>
            <person name="Silva J.C."/>
            <person name="Suarez C.E."/>
            <person name="Brayton K.A."/>
        </authorList>
    </citation>
    <scope>NUCLEOTIDE SEQUENCE [LARGE SCALE GENOMIC DNA]</scope>
</reference>
<reference evidence="4" key="2">
    <citation type="submission" date="2007-08" db="EMBL/GenBank/DDBJ databases">
        <authorList>
            <person name="Nene V."/>
        </authorList>
    </citation>
    <scope>NUCLEOTIDE SEQUENCE</scope>
    <source>
        <strain evidence="4">T2Bo</strain>
    </source>
</reference>
<gene>
    <name evidence="3 4" type="ORF">BBOV_I002440</name>
</gene>
<dbReference type="Proteomes" id="UP000002173">
    <property type="component" value="Unassembled WGS sequence"/>
</dbReference>
<reference evidence="3" key="3">
    <citation type="journal article" date="2014" name="BMC Genomics">
        <title>The Babesia bovis gene and promoter model: an update from full-length EST analysis.</title>
        <authorList>
            <person name="Yamagishi J."/>
            <person name="Wakaguri H."/>
            <person name="Yokoyama N."/>
            <person name="Yamashita R."/>
            <person name="Suzuki Y."/>
            <person name="Xuan X."/>
            <person name="Igarashi I."/>
        </authorList>
    </citation>
    <scope>NUCLEOTIDE SEQUENCE</scope>
    <source>
        <strain evidence="3">Texas</strain>
    </source>
</reference>
<proteinExistence type="evidence at transcript level"/>
<dbReference type="EMBL" id="AAXT01000005">
    <property type="protein sequence ID" value="EDO05326.1"/>
    <property type="molecule type" value="Genomic_DNA"/>
</dbReference>
<keyword evidence="5" id="KW-1185">Reference proteome</keyword>
<dbReference type="KEGG" id="bbo:BBOV_I002440"/>